<dbReference type="GO" id="GO:0031415">
    <property type="term" value="C:NatA complex"/>
    <property type="evidence" value="ECO:0007669"/>
    <property type="project" value="InterPro"/>
</dbReference>
<name>A0A7C5TI55_9CREN</name>
<dbReference type="GO" id="GO:0004596">
    <property type="term" value="F:protein-N-terminal amino-acid acetyltransferase activity"/>
    <property type="evidence" value="ECO:0007669"/>
    <property type="project" value="InterPro"/>
</dbReference>
<gene>
    <name evidence="4" type="ORF">ENM84_02610</name>
</gene>
<accession>A0A7C5TI55</accession>
<evidence type="ECO:0000313" key="4">
    <source>
        <dbReference type="EMBL" id="HHP81537.1"/>
    </source>
</evidence>
<proteinExistence type="predicted"/>
<dbReference type="PANTHER" id="PTHR23091:SF4">
    <property type="entry name" value="N-TERMINAL AMINO-ACID N(ALPHA)-ACETYLTRANSFERASE NATA"/>
    <property type="match status" value="1"/>
</dbReference>
<dbReference type="InterPro" id="IPR045047">
    <property type="entry name" value="Ard1-like"/>
</dbReference>
<dbReference type="PANTHER" id="PTHR23091">
    <property type="entry name" value="N-TERMINAL ACETYLTRANSFERASE"/>
    <property type="match status" value="1"/>
</dbReference>
<dbReference type="AlphaFoldDB" id="A0A7C5TI55"/>
<dbReference type="PROSITE" id="PS51186">
    <property type="entry name" value="GNAT"/>
    <property type="match status" value="1"/>
</dbReference>
<dbReference type="InterPro" id="IPR000182">
    <property type="entry name" value="GNAT_dom"/>
</dbReference>
<feature type="domain" description="N-acetyltransferase" evidence="3">
    <location>
        <begin position="4"/>
        <end position="157"/>
    </location>
</feature>
<dbReference type="EMBL" id="DRZI01000111">
    <property type="protein sequence ID" value="HHP81537.1"/>
    <property type="molecule type" value="Genomic_DNA"/>
</dbReference>
<organism evidence="4">
    <name type="scientific">Ignisphaera aggregans</name>
    <dbReference type="NCBI Taxonomy" id="334771"/>
    <lineage>
        <taxon>Archaea</taxon>
        <taxon>Thermoproteota</taxon>
        <taxon>Thermoprotei</taxon>
        <taxon>Desulfurococcales</taxon>
        <taxon>Desulfurococcaceae</taxon>
        <taxon>Ignisphaera</taxon>
    </lineage>
</organism>
<keyword evidence="2" id="KW-0012">Acyltransferase</keyword>
<keyword evidence="1 4" id="KW-0808">Transferase</keyword>
<dbReference type="SUPFAM" id="SSF55729">
    <property type="entry name" value="Acyl-CoA N-acyltransferases (Nat)"/>
    <property type="match status" value="1"/>
</dbReference>
<evidence type="ECO:0000256" key="1">
    <source>
        <dbReference type="ARBA" id="ARBA00022679"/>
    </source>
</evidence>
<evidence type="ECO:0000259" key="3">
    <source>
        <dbReference type="PROSITE" id="PS51186"/>
    </source>
</evidence>
<dbReference type="Gene3D" id="3.40.630.30">
    <property type="match status" value="1"/>
</dbReference>
<protein>
    <submittedName>
        <fullName evidence="4">N-acetyltransferase</fullName>
    </submittedName>
</protein>
<dbReference type="InterPro" id="IPR016181">
    <property type="entry name" value="Acyl_CoA_acyltransferase"/>
</dbReference>
<evidence type="ECO:0000256" key="2">
    <source>
        <dbReference type="ARBA" id="ARBA00023315"/>
    </source>
</evidence>
<dbReference type="CDD" id="cd04301">
    <property type="entry name" value="NAT_SF"/>
    <property type="match status" value="1"/>
</dbReference>
<dbReference type="Pfam" id="PF00583">
    <property type="entry name" value="Acetyltransf_1"/>
    <property type="match status" value="1"/>
</dbReference>
<reference evidence="4" key="1">
    <citation type="journal article" date="2020" name="mSystems">
        <title>Genome- and Community-Level Interaction Insights into Carbon Utilization and Element Cycling Functions of Hydrothermarchaeota in Hydrothermal Sediment.</title>
        <authorList>
            <person name="Zhou Z."/>
            <person name="Liu Y."/>
            <person name="Xu W."/>
            <person name="Pan J."/>
            <person name="Luo Z.H."/>
            <person name="Li M."/>
        </authorList>
    </citation>
    <scope>NUCLEOTIDE SEQUENCE [LARGE SCALE GENOMIC DNA]</scope>
    <source>
        <strain evidence="4">SpSt-1121</strain>
    </source>
</reference>
<sequence length="157" mass="18197">MDYLKIRPATIDDIDMVIAINIECLPEHYPLNFWLEHLEKWGDIFYVAELNNEIVGYVLSRVEEGHSHFKSKHIKMGHIVSVAVRSRFRRKGIATYMIIALLETLKFAYSAEEAFLEVRTSNEPAIKLYEKLGFITIKKLSQYYLDGEDALLMAKAL</sequence>
<comment type="caution">
    <text evidence="4">The sequence shown here is derived from an EMBL/GenBank/DDBJ whole genome shotgun (WGS) entry which is preliminary data.</text>
</comment>